<feature type="domain" description="Transposase IS110-like N-terminal" evidence="1">
    <location>
        <begin position="13"/>
        <end position="157"/>
    </location>
</feature>
<dbReference type="Pfam" id="PF02371">
    <property type="entry name" value="Transposase_20"/>
    <property type="match status" value="1"/>
</dbReference>
<evidence type="ECO:0000259" key="1">
    <source>
        <dbReference type="Pfam" id="PF01548"/>
    </source>
</evidence>
<dbReference type="RefSeq" id="WP_068971204.1">
    <property type="nucleotide sequence ID" value="NZ_CP121270.1"/>
</dbReference>
<evidence type="ECO:0000313" key="4">
    <source>
        <dbReference type="Proteomes" id="UP001213504"/>
    </source>
</evidence>
<dbReference type="PANTHER" id="PTHR33055">
    <property type="entry name" value="TRANSPOSASE FOR INSERTION SEQUENCE ELEMENT IS1111A"/>
    <property type="match status" value="1"/>
</dbReference>
<dbReference type="InterPro" id="IPR002525">
    <property type="entry name" value="Transp_IS110-like_N"/>
</dbReference>
<dbReference type="GO" id="GO:0006313">
    <property type="term" value="P:DNA transposition"/>
    <property type="evidence" value="ECO:0007669"/>
    <property type="project" value="InterPro"/>
</dbReference>
<accession>A0AAX3T8E5</accession>
<dbReference type="InterPro" id="IPR003346">
    <property type="entry name" value="Transposase_20"/>
</dbReference>
<name>A0AAX3T8E5_9ACTN</name>
<proteinExistence type="predicted"/>
<gene>
    <name evidence="3" type="ORF">P9A14_01025</name>
</gene>
<dbReference type="Pfam" id="PF01548">
    <property type="entry name" value="DEDD_Tnp_IS110"/>
    <property type="match status" value="1"/>
</dbReference>
<dbReference type="EMBL" id="CP121270">
    <property type="protein sequence ID" value="WFP25148.1"/>
    <property type="molecule type" value="Genomic_DNA"/>
</dbReference>
<dbReference type="InterPro" id="IPR047650">
    <property type="entry name" value="Transpos_IS110"/>
</dbReference>
<dbReference type="GO" id="GO:0003677">
    <property type="term" value="F:DNA binding"/>
    <property type="evidence" value="ECO:0007669"/>
    <property type="project" value="InterPro"/>
</dbReference>
<dbReference type="Proteomes" id="UP001213504">
    <property type="component" value="Chromosome"/>
</dbReference>
<evidence type="ECO:0000313" key="3">
    <source>
        <dbReference type="EMBL" id="WFP25148.1"/>
    </source>
</evidence>
<dbReference type="NCBIfam" id="NF033542">
    <property type="entry name" value="transpos_IS110"/>
    <property type="match status" value="1"/>
</dbReference>
<protein>
    <submittedName>
        <fullName evidence="3">IS110 family transposase</fullName>
    </submittedName>
</protein>
<organism evidence="3 4">
    <name type="scientific">Gordonia hongkongensis</name>
    <dbReference type="NCBI Taxonomy" id="1701090"/>
    <lineage>
        <taxon>Bacteria</taxon>
        <taxon>Bacillati</taxon>
        <taxon>Actinomycetota</taxon>
        <taxon>Actinomycetes</taxon>
        <taxon>Mycobacteriales</taxon>
        <taxon>Gordoniaceae</taxon>
        <taxon>Gordonia</taxon>
    </lineage>
</organism>
<evidence type="ECO:0000259" key="2">
    <source>
        <dbReference type="Pfam" id="PF02371"/>
    </source>
</evidence>
<reference evidence="3" key="1">
    <citation type="submission" date="2023-04" db="EMBL/GenBank/DDBJ databases">
        <title>Complete genome sequence of a phthalic acid esters degrading bacterial strain.</title>
        <authorList>
            <person name="Weng L."/>
            <person name="Jia Y."/>
            <person name="Ren L."/>
        </authorList>
    </citation>
    <scope>NUCLEOTIDE SEQUENCE</scope>
    <source>
        <strain evidence="3">RL-LY01</strain>
    </source>
</reference>
<dbReference type="GO" id="GO:0004803">
    <property type="term" value="F:transposase activity"/>
    <property type="evidence" value="ECO:0007669"/>
    <property type="project" value="InterPro"/>
</dbReference>
<sequence>MAETAVTTQVVVLGVDTHQQTHHAAIVAIDGRPLADREFPTTTAGYTQLWQWACGFGRVEDAAVESSASYGAGLTRMLTAEGVRVIEVNTPDLPRRYAHGKTDQLDAYAAAMAVITGRATAVAKDTRGAVESVRMLTVARASAVEEATRIGNQIRDLCTTAPAEYADQARQARTIAKRAAFIKDLPVPAEKADLSGPAAAFVRAARSLLDRHRLAQQQARSLARELTRLLSKLVPTLLSRPQIGPITAARLVITAGDNVERMGTEARFAKLVGAAPLPASSGKTSRHRLNRGGDRQANSALHMIAVGRMKSHAPTRAYVERRSAEHKTKKDILRCLKRYIAREVFRDLTTDLGALDKL</sequence>
<dbReference type="PANTHER" id="PTHR33055:SF16">
    <property type="entry name" value="TRANSPOSASE FOR INSERTION SEQUENCE ELEMENT IS1547"/>
    <property type="match status" value="1"/>
</dbReference>
<feature type="domain" description="Transposase IS116/IS110/IS902 C-terminal" evidence="2">
    <location>
        <begin position="237"/>
        <end position="319"/>
    </location>
</feature>
<dbReference type="AlphaFoldDB" id="A0AAX3T8E5"/>